<comment type="caution">
    <text evidence="1">The sequence shown here is derived from an EMBL/GenBank/DDBJ whole genome shotgun (WGS) entry which is preliminary data.</text>
</comment>
<evidence type="ECO:0000313" key="2">
    <source>
        <dbReference type="Proteomes" id="UP000005707"/>
    </source>
</evidence>
<dbReference type="OrthoDB" id="9797178at2"/>
<gene>
    <name evidence="1" type="ORF">HLPCO_001928</name>
</gene>
<reference evidence="1 2" key="1">
    <citation type="journal article" date="2011" name="J. Bacteriol.">
        <title>Genome sequence of Haloplasma contractile, an unusual contractile bacterium from a deep-sea anoxic brine lake.</title>
        <authorList>
            <person name="Antunes A."/>
            <person name="Alam I."/>
            <person name="El Dorry H."/>
            <person name="Siam R."/>
            <person name="Robertson A."/>
            <person name="Bajic V.B."/>
            <person name="Stingl U."/>
        </authorList>
    </citation>
    <scope>NUCLEOTIDE SEQUENCE [LARGE SCALE GENOMIC DNA]</scope>
    <source>
        <strain evidence="1 2">SSD-17B</strain>
    </source>
</reference>
<name>U2FLG3_9MOLU</name>
<dbReference type="AlphaFoldDB" id="U2FLG3"/>
<dbReference type="InterPro" id="IPR016181">
    <property type="entry name" value="Acyl_CoA_acyltransferase"/>
</dbReference>
<dbReference type="STRING" id="1033810.HLPCO_001928"/>
<dbReference type="Proteomes" id="UP000005707">
    <property type="component" value="Unassembled WGS sequence"/>
</dbReference>
<dbReference type="RefSeq" id="WP_008827379.1">
    <property type="nucleotide sequence ID" value="NZ_AFNU02000006.1"/>
</dbReference>
<keyword evidence="2" id="KW-1185">Reference proteome</keyword>
<dbReference type="Gene3D" id="3.40.630.30">
    <property type="match status" value="1"/>
</dbReference>
<organism evidence="1 2">
    <name type="scientific">Haloplasma contractile SSD-17B</name>
    <dbReference type="NCBI Taxonomy" id="1033810"/>
    <lineage>
        <taxon>Bacteria</taxon>
        <taxon>Bacillati</taxon>
        <taxon>Mycoplasmatota</taxon>
        <taxon>Mollicutes</taxon>
        <taxon>Haloplasmatales</taxon>
        <taxon>Haloplasmataceae</taxon>
        <taxon>Haloplasma</taxon>
    </lineage>
</organism>
<dbReference type="GO" id="GO:0016740">
    <property type="term" value="F:transferase activity"/>
    <property type="evidence" value="ECO:0007669"/>
    <property type="project" value="UniProtKB-KW"/>
</dbReference>
<dbReference type="InParanoid" id="U2FLG3"/>
<dbReference type="SUPFAM" id="SSF55729">
    <property type="entry name" value="Acyl-CoA N-acyltransferases (Nat)"/>
    <property type="match status" value="1"/>
</dbReference>
<accession>U2FLG3</accession>
<dbReference type="EMBL" id="AFNU02000006">
    <property type="protein sequence ID" value="ERJ12014.1"/>
    <property type="molecule type" value="Genomic_DNA"/>
</dbReference>
<evidence type="ECO:0000313" key="1">
    <source>
        <dbReference type="EMBL" id="ERJ12014.1"/>
    </source>
</evidence>
<proteinExistence type="predicted"/>
<sequence length="66" mass="7576">MKVIIRTEKYSDIHQIAEINALAFKNSNPLNEVILVDSLRHRKEFDPELSLVAEVNGEVIGHILFF</sequence>
<protein>
    <submittedName>
        <fullName evidence="1">GCN5-related N-acetyltransferase protein</fullName>
    </submittedName>
</protein>
<reference evidence="1 2" key="2">
    <citation type="journal article" date="2013" name="PLoS ONE">
        <title>INDIGO - INtegrated Data Warehouse of MIcrobial GenOmes with Examples from the Red Sea Extremophiles.</title>
        <authorList>
            <person name="Alam I."/>
            <person name="Antunes A."/>
            <person name="Kamau A.A."/>
            <person name="Ba Alawi W."/>
            <person name="Kalkatawi M."/>
            <person name="Stingl U."/>
            <person name="Bajic V.B."/>
        </authorList>
    </citation>
    <scope>NUCLEOTIDE SEQUENCE [LARGE SCALE GENOMIC DNA]</scope>
    <source>
        <strain evidence="1 2">SSD-17B</strain>
    </source>
</reference>